<dbReference type="FunFam" id="3.40.30.10:FF:000001">
    <property type="entry name" value="Thioredoxin"/>
    <property type="match status" value="1"/>
</dbReference>
<dbReference type="PRINTS" id="PR00421">
    <property type="entry name" value="THIOREDOXIN"/>
</dbReference>
<keyword evidence="2" id="KW-0813">Transport</keyword>
<dbReference type="EMBL" id="BMXP01000002">
    <property type="protein sequence ID" value="GGW79384.1"/>
    <property type="molecule type" value="Genomic_DNA"/>
</dbReference>
<sequence length="293" mass="32681">MDNLVDSASMGASANIVDITVENFQQVVLQESQHKLVMIDFWADWCEPCKDLLPILEKLAAEYQQHMILAKVDCEAQQEVAGQFGIRSLPTVMLVKDGQPVDGFAGVQPEAQIREMLAKYLPAPEDEALQEAAQKAQSGDYQAAFPLAKQAFDLNPDNIDAKFLYIDCLVETGSVNQAKDLLEQVRMVDQDQRYQALAGKIELAEQAADSPEIRQLQEQVESNPDDLQAKINLAVQLQQAHRVDEALSLLFSVLVKDLNFGDARKTTLDMINALPDGDPLKSEYRRKVYGLLY</sequence>
<proteinExistence type="inferred from homology"/>
<evidence type="ECO:0000259" key="7">
    <source>
        <dbReference type="PROSITE" id="PS51352"/>
    </source>
</evidence>
<dbReference type="Pfam" id="PF14559">
    <property type="entry name" value="TPR_19"/>
    <property type="match status" value="1"/>
</dbReference>
<dbReference type="InterPro" id="IPR036249">
    <property type="entry name" value="Thioredoxin-like_sf"/>
</dbReference>
<gene>
    <name evidence="8" type="primary">ybbN</name>
    <name evidence="8" type="ORF">GCM10007391_10180</name>
</gene>
<dbReference type="Proteomes" id="UP000631300">
    <property type="component" value="Unassembled WGS sequence"/>
</dbReference>
<dbReference type="InterPro" id="IPR011990">
    <property type="entry name" value="TPR-like_helical_dom_sf"/>
</dbReference>
<dbReference type="CDD" id="cd02956">
    <property type="entry name" value="ybbN"/>
    <property type="match status" value="1"/>
</dbReference>
<evidence type="ECO:0000256" key="1">
    <source>
        <dbReference type="ARBA" id="ARBA00008987"/>
    </source>
</evidence>
<evidence type="ECO:0000256" key="3">
    <source>
        <dbReference type="ARBA" id="ARBA00022982"/>
    </source>
</evidence>
<evidence type="ECO:0000256" key="2">
    <source>
        <dbReference type="ARBA" id="ARBA00022448"/>
    </source>
</evidence>
<dbReference type="Gene3D" id="3.40.30.10">
    <property type="entry name" value="Glutaredoxin"/>
    <property type="match status" value="1"/>
</dbReference>
<dbReference type="SUPFAM" id="SSF48452">
    <property type="entry name" value="TPR-like"/>
    <property type="match status" value="1"/>
</dbReference>
<dbReference type="GO" id="GO:0015035">
    <property type="term" value="F:protein-disulfide reductase activity"/>
    <property type="evidence" value="ECO:0007669"/>
    <property type="project" value="UniProtKB-UniRule"/>
</dbReference>
<evidence type="ECO:0000313" key="8">
    <source>
        <dbReference type="EMBL" id="GGW79384.1"/>
    </source>
</evidence>
<feature type="domain" description="Thioredoxin" evidence="7">
    <location>
        <begin position="8"/>
        <end position="122"/>
    </location>
</feature>
<organism evidence="8 9">
    <name type="scientific">Alteromonas halophila</name>
    <dbReference type="NCBI Taxonomy" id="516698"/>
    <lineage>
        <taxon>Bacteria</taxon>
        <taxon>Pseudomonadati</taxon>
        <taxon>Pseudomonadota</taxon>
        <taxon>Gammaproteobacteria</taxon>
        <taxon>Alteromonadales</taxon>
        <taxon>Alteromonadaceae</taxon>
        <taxon>Alteromonas/Salinimonas group</taxon>
        <taxon>Alteromonas</taxon>
    </lineage>
</organism>
<protein>
    <recommendedName>
        <fullName evidence="6">Thioredoxin</fullName>
    </recommendedName>
</protein>
<dbReference type="Gene3D" id="1.25.40.10">
    <property type="entry name" value="Tetratricopeptide repeat domain"/>
    <property type="match status" value="2"/>
</dbReference>
<evidence type="ECO:0000313" key="9">
    <source>
        <dbReference type="Proteomes" id="UP000631300"/>
    </source>
</evidence>
<dbReference type="Pfam" id="PF00085">
    <property type="entry name" value="Thioredoxin"/>
    <property type="match status" value="1"/>
</dbReference>
<evidence type="ECO:0000256" key="6">
    <source>
        <dbReference type="NCBIfam" id="TIGR01068"/>
    </source>
</evidence>
<dbReference type="InterPro" id="IPR017937">
    <property type="entry name" value="Thioredoxin_CS"/>
</dbReference>
<evidence type="ECO:0000256" key="4">
    <source>
        <dbReference type="ARBA" id="ARBA00023157"/>
    </source>
</evidence>
<dbReference type="RefSeq" id="WP_189404060.1">
    <property type="nucleotide sequence ID" value="NZ_BMXP01000002.1"/>
</dbReference>
<dbReference type="PANTHER" id="PTHR45663">
    <property type="entry name" value="GEO12009P1"/>
    <property type="match status" value="1"/>
</dbReference>
<reference evidence="8" key="1">
    <citation type="journal article" date="2014" name="Int. J. Syst. Evol. Microbiol.">
        <title>Complete genome sequence of Corynebacterium casei LMG S-19264T (=DSM 44701T), isolated from a smear-ripened cheese.</title>
        <authorList>
            <consortium name="US DOE Joint Genome Institute (JGI-PGF)"/>
            <person name="Walter F."/>
            <person name="Albersmeier A."/>
            <person name="Kalinowski J."/>
            <person name="Ruckert C."/>
        </authorList>
    </citation>
    <scope>NUCLEOTIDE SEQUENCE</scope>
    <source>
        <strain evidence="8">KCTC 22164</strain>
    </source>
</reference>
<dbReference type="InterPro" id="IPR005746">
    <property type="entry name" value="Thioredoxin"/>
</dbReference>
<evidence type="ECO:0000256" key="5">
    <source>
        <dbReference type="ARBA" id="ARBA00023284"/>
    </source>
</evidence>
<dbReference type="InterPro" id="IPR013766">
    <property type="entry name" value="Thioredoxin_domain"/>
</dbReference>
<dbReference type="NCBIfam" id="TIGR01068">
    <property type="entry name" value="thioredoxin"/>
    <property type="match status" value="1"/>
</dbReference>
<dbReference type="PROSITE" id="PS51352">
    <property type="entry name" value="THIOREDOXIN_2"/>
    <property type="match status" value="1"/>
</dbReference>
<comment type="caution">
    <text evidence="8">The sequence shown here is derived from an EMBL/GenBank/DDBJ whole genome shotgun (WGS) entry which is preliminary data.</text>
</comment>
<dbReference type="Pfam" id="PF14561">
    <property type="entry name" value="TPR_20"/>
    <property type="match status" value="1"/>
</dbReference>
<dbReference type="SUPFAM" id="SSF52833">
    <property type="entry name" value="Thioredoxin-like"/>
    <property type="match status" value="1"/>
</dbReference>
<dbReference type="GO" id="GO:0006950">
    <property type="term" value="P:response to stress"/>
    <property type="evidence" value="ECO:0007669"/>
    <property type="project" value="UniProtKB-ARBA"/>
</dbReference>
<comment type="similarity">
    <text evidence="1">Belongs to the thioredoxin family.</text>
</comment>
<dbReference type="GO" id="GO:0005737">
    <property type="term" value="C:cytoplasm"/>
    <property type="evidence" value="ECO:0007669"/>
    <property type="project" value="TreeGrafter"/>
</dbReference>
<accession>A0A918JG63</accession>
<keyword evidence="3" id="KW-0249">Electron transport</keyword>
<keyword evidence="4" id="KW-1015">Disulfide bond</keyword>
<dbReference type="AlphaFoldDB" id="A0A918JG63"/>
<reference evidence="8" key="2">
    <citation type="submission" date="2020-09" db="EMBL/GenBank/DDBJ databases">
        <authorList>
            <person name="Sun Q."/>
            <person name="Kim S."/>
        </authorList>
    </citation>
    <scope>NUCLEOTIDE SEQUENCE</scope>
    <source>
        <strain evidence="8">KCTC 22164</strain>
    </source>
</reference>
<keyword evidence="5" id="KW-0676">Redox-active center</keyword>
<dbReference type="PROSITE" id="PS00194">
    <property type="entry name" value="THIOREDOXIN_1"/>
    <property type="match status" value="1"/>
</dbReference>
<dbReference type="PANTHER" id="PTHR45663:SF11">
    <property type="entry name" value="GEO12009P1"/>
    <property type="match status" value="1"/>
</dbReference>
<name>A0A918JG63_9ALTE</name>
<keyword evidence="9" id="KW-1185">Reference proteome</keyword>